<dbReference type="Pfam" id="PF08818">
    <property type="entry name" value="DUF1801"/>
    <property type="match status" value="1"/>
</dbReference>
<dbReference type="Proteomes" id="UP000273977">
    <property type="component" value="Unassembled WGS sequence"/>
</dbReference>
<organism evidence="2 3">
    <name type="scientific">Aerococcus agrisoli</name>
    <dbReference type="NCBI Taxonomy" id="2487350"/>
    <lineage>
        <taxon>Bacteria</taxon>
        <taxon>Bacillati</taxon>
        <taxon>Bacillota</taxon>
        <taxon>Bacilli</taxon>
        <taxon>Lactobacillales</taxon>
        <taxon>Aerococcaceae</taxon>
        <taxon>Aerococcus</taxon>
    </lineage>
</organism>
<evidence type="ECO:0000259" key="1">
    <source>
        <dbReference type="Pfam" id="PF08818"/>
    </source>
</evidence>
<gene>
    <name evidence="2" type="ORF">EF384_07020</name>
</gene>
<name>A0A3N4GA98_9LACT</name>
<dbReference type="AlphaFoldDB" id="A0A3N4GA98"/>
<evidence type="ECO:0000313" key="3">
    <source>
        <dbReference type="Proteomes" id="UP000273977"/>
    </source>
</evidence>
<evidence type="ECO:0000313" key="2">
    <source>
        <dbReference type="EMBL" id="RPA58918.1"/>
    </source>
</evidence>
<dbReference type="RefSeq" id="WP_123780617.1">
    <property type="nucleotide sequence ID" value="NZ_RKMG01000022.1"/>
</dbReference>
<feature type="domain" description="YdhG-like" evidence="1">
    <location>
        <begin position="27"/>
        <end position="129"/>
    </location>
</feature>
<dbReference type="EMBL" id="RKMG01000022">
    <property type="protein sequence ID" value="RPA58918.1"/>
    <property type="molecule type" value="Genomic_DNA"/>
</dbReference>
<reference evidence="2 3" key="1">
    <citation type="submission" date="2018-11" db="EMBL/GenBank/DDBJ databases">
        <title>Aerococcus sp. SJQ22, whole genome shotgun sequence.</title>
        <authorList>
            <person name="Sun L."/>
            <person name="Gao X."/>
            <person name="Chen W."/>
            <person name="Huang K."/>
        </authorList>
    </citation>
    <scope>NUCLEOTIDE SEQUENCE [LARGE SCALE GENOMIC DNA]</scope>
    <source>
        <strain evidence="2 3">SJQ22</strain>
    </source>
</reference>
<protein>
    <submittedName>
        <fullName evidence="2">DUF1801 domain-containing protein</fullName>
    </submittedName>
</protein>
<dbReference type="OrthoDB" id="5951444at2"/>
<comment type="caution">
    <text evidence="2">The sequence shown here is derived from an EMBL/GenBank/DDBJ whole genome shotgun (WGS) entry which is preliminary data.</text>
</comment>
<proteinExistence type="predicted"/>
<accession>A0A3N4GA98</accession>
<dbReference type="InterPro" id="IPR014922">
    <property type="entry name" value="YdhG-like"/>
</dbReference>
<sequence>MTYQQKTLPTDQNPKDYILSLDVSKNKQADGLTLLDIFTEETGVEPVMWGNSIIGFGAYEYTTSSGIEGVWPITGFSIQKARFSLYLKYDQEESQVYLDQIGKYKAGVSCVYVNKLQDIDQDVLRKFIKVGFQYMQSHFTSKDHI</sequence>
<keyword evidence="3" id="KW-1185">Reference proteome</keyword>